<name>A0AAV8RVJ9_ENSVE</name>
<reference evidence="1 2" key="1">
    <citation type="submission" date="2022-12" db="EMBL/GenBank/DDBJ databases">
        <title>Chromosome-scale assembly of the Ensete ventricosum genome.</title>
        <authorList>
            <person name="Dussert Y."/>
            <person name="Stocks J."/>
            <person name="Wendawek A."/>
            <person name="Woldeyes F."/>
            <person name="Nichols R.A."/>
            <person name="Borrell J.S."/>
        </authorList>
    </citation>
    <scope>NUCLEOTIDE SEQUENCE [LARGE SCALE GENOMIC DNA]</scope>
    <source>
        <strain evidence="2">cv. Maze</strain>
        <tissue evidence="1">Seeds</tissue>
    </source>
</reference>
<sequence length="76" mass="8685">MLYIHLRSTRVGFVPSALVVSYRGRSLILILLSFTSRTPLSRLCWIATSGRRIAIQRRRSAKKSVPELQLEREGES</sequence>
<dbReference type="EMBL" id="JAQQAF010000001">
    <property type="protein sequence ID" value="KAJ8510054.1"/>
    <property type="molecule type" value="Genomic_DNA"/>
</dbReference>
<accession>A0AAV8RVJ9</accession>
<keyword evidence="2" id="KW-1185">Reference proteome</keyword>
<organism evidence="1 2">
    <name type="scientific">Ensete ventricosum</name>
    <name type="common">Abyssinian banana</name>
    <name type="synonym">Musa ensete</name>
    <dbReference type="NCBI Taxonomy" id="4639"/>
    <lineage>
        <taxon>Eukaryota</taxon>
        <taxon>Viridiplantae</taxon>
        <taxon>Streptophyta</taxon>
        <taxon>Embryophyta</taxon>
        <taxon>Tracheophyta</taxon>
        <taxon>Spermatophyta</taxon>
        <taxon>Magnoliopsida</taxon>
        <taxon>Liliopsida</taxon>
        <taxon>Zingiberales</taxon>
        <taxon>Musaceae</taxon>
        <taxon>Ensete</taxon>
    </lineage>
</organism>
<evidence type="ECO:0008006" key="3">
    <source>
        <dbReference type="Google" id="ProtNLM"/>
    </source>
</evidence>
<protein>
    <recommendedName>
        <fullName evidence="3">HIRAN domain-containing protein</fullName>
    </recommendedName>
</protein>
<comment type="caution">
    <text evidence="1">The sequence shown here is derived from an EMBL/GenBank/DDBJ whole genome shotgun (WGS) entry which is preliminary data.</text>
</comment>
<dbReference type="Proteomes" id="UP001222027">
    <property type="component" value="Unassembled WGS sequence"/>
</dbReference>
<dbReference type="AlphaFoldDB" id="A0AAV8RVJ9"/>
<gene>
    <name evidence="1" type="ORF">OPV22_000488</name>
</gene>
<evidence type="ECO:0000313" key="1">
    <source>
        <dbReference type="EMBL" id="KAJ8510054.1"/>
    </source>
</evidence>
<proteinExistence type="predicted"/>
<evidence type="ECO:0000313" key="2">
    <source>
        <dbReference type="Proteomes" id="UP001222027"/>
    </source>
</evidence>